<feature type="compositionally biased region" description="Low complexity" evidence="2">
    <location>
        <begin position="31"/>
        <end position="60"/>
    </location>
</feature>
<reference evidence="3 4" key="2">
    <citation type="submission" date="2018-03" db="EMBL/GenBank/DDBJ databases">
        <title>The ancient ancestry and fast evolution of plastids.</title>
        <authorList>
            <person name="Moore K.R."/>
            <person name="Magnabosco C."/>
            <person name="Momper L."/>
            <person name="Gold D.A."/>
            <person name="Bosak T."/>
            <person name="Fournier G.P."/>
        </authorList>
    </citation>
    <scope>NUCLEOTIDE SEQUENCE [LARGE SCALE GENOMIC DNA]</scope>
    <source>
        <strain evidence="3 4">ULC18</strain>
    </source>
</reference>
<dbReference type="RefSeq" id="WP_106260586.1">
    <property type="nucleotide sequence ID" value="NZ_CAWNSW010000030.1"/>
</dbReference>
<dbReference type="PANTHER" id="PTHR46580">
    <property type="entry name" value="SENSOR KINASE-RELATED"/>
    <property type="match status" value="1"/>
</dbReference>
<protein>
    <submittedName>
        <fullName evidence="3">Uncharacterized protein</fullName>
    </submittedName>
</protein>
<dbReference type="SUPFAM" id="SSF69318">
    <property type="entry name" value="Integrin alpha N-terminal domain"/>
    <property type="match status" value="1"/>
</dbReference>
<evidence type="ECO:0000256" key="2">
    <source>
        <dbReference type="SAM" id="MobiDB-lite"/>
    </source>
</evidence>
<dbReference type="Gene3D" id="3.40.390.10">
    <property type="entry name" value="Collagenase (Catalytic Domain)"/>
    <property type="match status" value="1"/>
</dbReference>
<dbReference type="OrthoDB" id="523739at2"/>
<dbReference type="GO" id="GO:0008237">
    <property type="term" value="F:metallopeptidase activity"/>
    <property type="evidence" value="ECO:0007669"/>
    <property type="project" value="InterPro"/>
</dbReference>
<comment type="caution">
    <text evidence="3">The sequence shown here is derived from an EMBL/GenBank/DDBJ whole genome shotgun (WGS) entry which is preliminary data.</text>
</comment>
<dbReference type="Gene3D" id="2.130.10.130">
    <property type="entry name" value="Integrin alpha, N-terminal"/>
    <property type="match status" value="1"/>
</dbReference>
<dbReference type="PANTHER" id="PTHR46580:SF2">
    <property type="entry name" value="MAM DOMAIN-CONTAINING PROTEIN"/>
    <property type="match status" value="1"/>
</dbReference>
<dbReference type="InterPro" id="IPR013517">
    <property type="entry name" value="FG-GAP"/>
</dbReference>
<evidence type="ECO:0000313" key="3">
    <source>
        <dbReference type="EMBL" id="PSB23984.1"/>
    </source>
</evidence>
<proteinExistence type="predicted"/>
<dbReference type="SUPFAM" id="SSF55486">
    <property type="entry name" value="Metalloproteases ('zincins'), catalytic domain"/>
    <property type="match status" value="2"/>
</dbReference>
<reference evidence="4" key="1">
    <citation type="submission" date="2018-02" db="EMBL/GenBank/DDBJ databases">
        <authorList>
            <person name="Moore K."/>
            <person name="Momper L."/>
        </authorList>
    </citation>
    <scope>NUCLEOTIDE SEQUENCE [LARGE SCALE GENOMIC DNA]</scope>
    <source>
        <strain evidence="4">ULC18</strain>
    </source>
</reference>
<dbReference type="InterPro" id="IPR024079">
    <property type="entry name" value="MetalloPept_cat_dom_sf"/>
</dbReference>
<dbReference type="Pfam" id="PF13517">
    <property type="entry name" value="FG-GAP_3"/>
    <property type="match status" value="2"/>
</dbReference>
<name>A0A2T1DUD6_9CYAN</name>
<keyword evidence="1" id="KW-0732">Signal</keyword>
<organism evidence="3 4">
    <name type="scientific">Stenomitos frigidus ULC18</name>
    <dbReference type="NCBI Taxonomy" id="2107698"/>
    <lineage>
        <taxon>Bacteria</taxon>
        <taxon>Bacillati</taxon>
        <taxon>Cyanobacteriota</taxon>
        <taxon>Cyanophyceae</taxon>
        <taxon>Leptolyngbyales</taxon>
        <taxon>Leptolyngbyaceae</taxon>
        <taxon>Stenomitos</taxon>
    </lineage>
</organism>
<accession>A0A2T1DUD6</accession>
<feature type="region of interest" description="Disordered" evidence="2">
    <location>
        <begin position="31"/>
        <end position="82"/>
    </location>
</feature>
<dbReference type="EMBL" id="PVWK01000157">
    <property type="protein sequence ID" value="PSB23984.1"/>
    <property type="molecule type" value="Genomic_DNA"/>
</dbReference>
<dbReference type="Proteomes" id="UP000239576">
    <property type="component" value="Unassembled WGS sequence"/>
</dbReference>
<keyword evidence="4" id="KW-1185">Reference proteome</keyword>
<dbReference type="AlphaFoldDB" id="A0A2T1DUD6"/>
<dbReference type="InterPro" id="IPR028994">
    <property type="entry name" value="Integrin_alpha_N"/>
</dbReference>
<evidence type="ECO:0000313" key="4">
    <source>
        <dbReference type="Proteomes" id="UP000239576"/>
    </source>
</evidence>
<gene>
    <name evidence="3" type="ORF">C7B82_28935</name>
</gene>
<evidence type="ECO:0000256" key="1">
    <source>
        <dbReference type="ARBA" id="ARBA00022729"/>
    </source>
</evidence>
<sequence length="697" mass="74940">MFADRHNRASDIASSSGLSSAAAILATSQLVSPSSPTSDLSTLSLSPSSASGASAATPDSQPAVVPTVPTASSAPRSLNVGADFNNDGQTDLLWRNYATGENVIWFMKGADRLSSASLTTVGDINWRIEGANDFNGDGKTDIVWRNYATGQNVIWLMDGAALHSSVFLTPLASSNWQIQGTADFTGDGKPDLLWRNYATGENAIWALNGTTVSNTAYLPSALGTNLRIQAAADFNRDGKPEILWRNDLSGETFIWSLGGTTWSNMTIASTTFLTTVSDVNWQIQGAGDSNNDGKTDIFWRNVATGQNGVWFLDDLKDTNQAANLPAVSDLNWRIALQDTLIASNPIKISNFAFSGQEGDGGTFKVELTQAPTTNVTLTFSTGSFVVVDADSTVVNGTQNTLTFTPQDWKAVRTVSFIAEADNSSADRLLGNTVSYTLSGGLAGSAVYELGKVTNTYAPDPTRFNIDLDFRNDPFGFWTPEHRAIAQKAANDWAAQIASEWTNFQLNSTISKLGANSSRSYSFTSKRYVDDLLIFLNPYQGNAGLEAANGGPDYEFGGWISSPDLMPRVGQIAINADTFSATNDPTGWLLYQVVTHEIGHVLGLVGLNWQGYNLTDRSTPQTAVFKGEYARAANGGNYVPLQAQNGANPVTGTYDYSHPADSVQSILSYGWLYRLYAPSTIDYAMLADSGYRVYGFNA</sequence>